<feature type="compositionally biased region" description="Low complexity" evidence="5">
    <location>
        <begin position="891"/>
        <end position="917"/>
    </location>
</feature>
<name>A0AAW0AV24_9AGAR</name>
<feature type="transmembrane region" description="Helical" evidence="6">
    <location>
        <begin position="204"/>
        <end position="229"/>
    </location>
</feature>
<dbReference type="GO" id="GO:0035329">
    <property type="term" value="P:hippo signaling"/>
    <property type="evidence" value="ECO:0007669"/>
    <property type="project" value="TreeGrafter"/>
</dbReference>
<dbReference type="Pfam" id="PF00397">
    <property type="entry name" value="WW"/>
    <property type="match status" value="1"/>
</dbReference>
<feature type="compositionally biased region" description="Polar residues" evidence="5">
    <location>
        <begin position="778"/>
        <end position="792"/>
    </location>
</feature>
<keyword evidence="6" id="KW-0812">Transmembrane</keyword>
<protein>
    <recommendedName>
        <fullName evidence="7">WW domain-containing protein</fullName>
    </recommendedName>
</protein>
<dbReference type="PANTHER" id="PTHR17616">
    <property type="entry name" value="YES-ASSOCIATED PROTEIN YAP1 FAMILY MEMBER"/>
    <property type="match status" value="1"/>
</dbReference>
<organism evidence="8 9">
    <name type="scientific">Paramarasmius palmivorus</name>
    <dbReference type="NCBI Taxonomy" id="297713"/>
    <lineage>
        <taxon>Eukaryota</taxon>
        <taxon>Fungi</taxon>
        <taxon>Dikarya</taxon>
        <taxon>Basidiomycota</taxon>
        <taxon>Agaricomycotina</taxon>
        <taxon>Agaricomycetes</taxon>
        <taxon>Agaricomycetidae</taxon>
        <taxon>Agaricales</taxon>
        <taxon>Marasmiineae</taxon>
        <taxon>Marasmiaceae</taxon>
        <taxon>Paramarasmius</taxon>
    </lineage>
</organism>
<evidence type="ECO:0000256" key="4">
    <source>
        <dbReference type="ARBA" id="ARBA00023242"/>
    </source>
</evidence>
<dbReference type="InterPro" id="IPR001202">
    <property type="entry name" value="WW_dom"/>
</dbReference>
<keyword evidence="3" id="KW-0963">Cytoplasm</keyword>
<feature type="compositionally biased region" description="Basic and acidic residues" evidence="5">
    <location>
        <begin position="938"/>
        <end position="947"/>
    </location>
</feature>
<keyword evidence="9" id="KW-1185">Reference proteome</keyword>
<dbReference type="GO" id="GO:0003713">
    <property type="term" value="F:transcription coactivator activity"/>
    <property type="evidence" value="ECO:0007669"/>
    <property type="project" value="TreeGrafter"/>
</dbReference>
<feature type="domain" description="WW" evidence="7">
    <location>
        <begin position="679"/>
        <end position="712"/>
    </location>
</feature>
<evidence type="ECO:0000256" key="3">
    <source>
        <dbReference type="ARBA" id="ARBA00022490"/>
    </source>
</evidence>
<feature type="region of interest" description="Disordered" evidence="5">
    <location>
        <begin position="620"/>
        <end position="639"/>
    </location>
</feature>
<dbReference type="GO" id="GO:0005737">
    <property type="term" value="C:cytoplasm"/>
    <property type="evidence" value="ECO:0007669"/>
    <property type="project" value="UniProtKB-SubCell"/>
</dbReference>
<feature type="region of interest" description="Disordered" evidence="5">
    <location>
        <begin position="823"/>
        <end position="959"/>
    </location>
</feature>
<dbReference type="GO" id="GO:0045944">
    <property type="term" value="P:positive regulation of transcription by RNA polymerase II"/>
    <property type="evidence" value="ECO:0007669"/>
    <property type="project" value="TreeGrafter"/>
</dbReference>
<feature type="transmembrane region" description="Helical" evidence="6">
    <location>
        <begin position="47"/>
        <end position="66"/>
    </location>
</feature>
<dbReference type="PROSITE" id="PS50020">
    <property type="entry name" value="WW_DOMAIN_2"/>
    <property type="match status" value="4"/>
</dbReference>
<dbReference type="AlphaFoldDB" id="A0AAW0AV24"/>
<dbReference type="EMBL" id="JAYKXP010000268">
    <property type="protein sequence ID" value="KAK7017014.1"/>
    <property type="molecule type" value="Genomic_DNA"/>
</dbReference>
<reference evidence="8 9" key="1">
    <citation type="submission" date="2024-01" db="EMBL/GenBank/DDBJ databases">
        <title>A draft genome for a cacao thread blight-causing isolate of Paramarasmius palmivorus.</title>
        <authorList>
            <person name="Baruah I.K."/>
            <person name="Bukari Y."/>
            <person name="Amoako-Attah I."/>
            <person name="Meinhardt L.W."/>
            <person name="Bailey B.A."/>
            <person name="Cohen S.P."/>
        </authorList>
    </citation>
    <scope>NUCLEOTIDE SEQUENCE [LARGE SCALE GENOMIC DNA]</scope>
    <source>
        <strain evidence="8 9">GH-12</strain>
    </source>
</reference>
<proteinExistence type="predicted"/>
<dbReference type="SMART" id="SM00456">
    <property type="entry name" value="WW"/>
    <property type="match status" value="4"/>
</dbReference>
<gene>
    <name evidence="8" type="ORF">VNI00_018763</name>
</gene>
<dbReference type="Proteomes" id="UP001383192">
    <property type="component" value="Unassembled WGS sequence"/>
</dbReference>
<comment type="caution">
    <text evidence="8">The sequence shown here is derived from an EMBL/GenBank/DDBJ whole genome shotgun (WGS) entry which is preliminary data.</text>
</comment>
<feature type="compositionally biased region" description="Basic and acidic residues" evidence="5">
    <location>
        <begin position="1172"/>
        <end position="1181"/>
    </location>
</feature>
<feature type="domain" description="WW" evidence="7">
    <location>
        <begin position="738"/>
        <end position="770"/>
    </location>
</feature>
<evidence type="ECO:0000313" key="8">
    <source>
        <dbReference type="EMBL" id="KAK7017014.1"/>
    </source>
</evidence>
<keyword evidence="6" id="KW-0472">Membrane</keyword>
<feature type="compositionally biased region" description="Polar residues" evidence="5">
    <location>
        <begin position="835"/>
        <end position="860"/>
    </location>
</feature>
<feature type="compositionally biased region" description="Polar residues" evidence="5">
    <location>
        <begin position="1218"/>
        <end position="1234"/>
    </location>
</feature>
<feature type="compositionally biased region" description="Basic and acidic residues" evidence="5">
    <location>
        <begin position="1073"/>
        <end position="1091"/>
    </location>
</feature>
<feature type="compositionally biased region" description="Polar residues" evidence="5">
    <location>
        <begin position="874"/>
        <end position="883"/>
    </location>
</feature>
<feature type="compositionally biased region" description="Basic and acidic residues" evidence="5">
    <location>
        <begin position="1190"/>
        <end position="1217"/>
    </location>
</feature>
<feature type="domain" description="WW" evidence="7">
    <location>
        <begin position="795"/>
        <end position="827"/>
    </location>
</feature>
<feature type="transmembrane region" description="Helical" evidence="6">
    <location>
        <begin position="112"/>
        <end position="134"/>
    </location>
</feature>
<dbReference type="PANTHER" id="PTHR17616:SF8">
    <property type="entry name" value="TRANSCRIPTIONAL COACTIVATOR YORKIE"/>
    <property type="match status" value="1"/>
</dbReference>
<evidence type="ECO:0000256" key="1">
    <source>
        <dbReference type="ARBA" id="ARBA00004123"/>
    </source>
</evidence>
<comment type="subcellular location">
    <subcellularLocation>
        <location evidence="2">Cytoplasm</location>
    </subcellularLocation>
    <subcellularLocation>
        <location evidence="1">Nucleus</location>
    </subcellularLocation>
</comment>
<evidence type="ECO:0000256" key="2">
    <source>
        <dbReference type="ARBA" id="ARBA00004496"/>
    </source>
</evidence>
<keyword evidence="4" id="KW-0539">Nucleus</keyword>
<feature type="compositionally biased region" description="Polar residues" evidence="5">
    <location>
        <begin position="721"/>
        <end position="737"/>
    </location>
</feature>
<sequence>MADNPPETVAAEGKKPTVDKSFEVLLTKVEKYDEELVKGWKEDIDTLLVFGGLFSAVVTAFLIEAYQKLEEDPADKTVALLEQLVSLQQPNTSETPGISPNLSPFTPDASTIRINCFWLLSLIFSLTSALFGLLCKQWVREFQRDTPTNTPAEALALRQLRRESFEKWNVPAFLAALPILLEIALLFFFAGILDLLWGLHTIPFAISLVAVLLSAGLYSITTLLPTLTIPRDLRMEIKWQHFEKLSYQFICPYKSPQAWLFYRFVCKVLHPLSKFWKSTEDFEDDYYKPAPALRYHIESPASDWSSFDLRVVRQYDQHVQDHPDFSLPINLFSLQVYQLRAFEWAVTMFRDSPLMIPHLQNVLGTILPSVAMSAVLGHWDVALWSDVSRADVELGVADPAEFRRQYIWNGVADFPQLPTTAIPDPAICQSEGIKFFFQHQYLMMGNRDSDIRAALEQMGMQTAGFHFVTPLSVTGRLWAHQDAGVQKRALTLLQLYEESWKSCSGVENDDDDGHLKERLAFIWVLAKHITHTDRTSVLITSKRGREFIRFIHHEIITQQFYCYDPFFNHVEWQRAIERTQEVGNLPPDYFAPLPHRYGPRPDLPPLPPRRYSLEAETGVELDHDNKAPDSQLDGSLPSGWEQLTTPEGRPYFFDHKIGTVTWEDPRHNILPASGSQLDGPLPPGWERRTYRGGSPYFFHRDTCTATWLDPRRRALAGGQVAESSGSGNPQASGSQLDGSLPSGWEQRNILGTPYFIDLDTDAVFWKDPRQFVPAHQVAESSGSGNLQASGSQPEGRLPPSWGQGTFLGTPYFFHYRTRTATWKDPRQIDPAGQVAESSGSGNPWISQDDNHVTSSRSQAIDANADSDPGVLSEVGQQSNSDPAPNNAEVEGSSGISSSDIQGSAPMSPPSDSSSVQPTDHPTGSSDPPAPMLTLSTLRTDDSNRDTEVSSPQDDGETLDIQTIQTSGDIENAGNSSVLGRGHITFAGGGGPSHLHSAHDVGNESIRRNAEGAGADRTSDEVLDSLVASSTGDIDTENMNVVQCPASEEHTITQDAPLPLVDLGVNEQTNHLAARTEEQHTRSSRDTEENIHPENSSIVTGEGASTVDLAHLSGKDKDYHSPPPGEIDVSCLDDPEPTARARNAVFGVSAHSEQDEQALGASSEQDAQGPDGSQRKDVHTTDRGQGAQSHLEVEYGDEYRSGVHNDAEILHPDQDIDTRNPNMVTQSPERTVSQDPPSPPVDEQVAHIQGQGKQHPE</sequence>
<evidence type="ECO:0000256" key="6">
    <source>
        <dbReference type="SAM" id="Phobius"/>
    </source>
</evidence>
<dbReference type="SUPFAM" id="SSF51045">
    <property type="entry name" value="WW domain"/>
    <property type="match status" value="4"/>
</dbReference>
<feature type="transmembrane region" description="Helical" evidence="6">
    <location>
        <begin position="168"/>
        <end position="192"/>
    </location>
</feature>
<dbReference type="Gene3D" id="2.20.70.10">
    <property type="match status" value="2"/>
</dbReference>
<dbReference type="Pfam" id="PF20153">
    <property type="entry name" value="DUF6535"/>
    <property type="match status" value="1"/>
</dbReference>
<dbReference type="InterPro" id="IPR036020">
    <property type="entry name" value="WW_dom_sf"/>
</dbReference>
<accession>A0AAW0AV24</accession>
<dbReference type="InterPro" id="IPR045338">
    <property type="entry name" value="DUF6535"/>
</dbReference>
<dbReference type="CDD" id="cd00201">
    <property type="entry name" value="WW"/>
    <property type="match status" value="2"/>
</dbReference>
<evidence type="ECO:0000259" key="7">
    <source>
        <dbReference type="PROSITE" id="PS50020"/>
    </source>
</evidence>
<feature type="domain" description="WW" evidence="7">
    <location>
        <begin position="634"/>
        <end position="667"/>
    </location>
</feature>
<feature type="region of interest" description="Disordered" evidence="5">
    <location>
        <begin position="716"/>
        <end position="743"/>
    </location>
</feature>
<dbReference type="InterPro" id="IPR051583">
    <property type="entry name" value="YAP1"/>
</dbReference>
<keyword evidence="6" id="KW-1133">Transmembrane helix</keyword>
<dbReference type="GO" id="GO:0005634">
    <property type="term" value="C:nucleus"/>
    <property type="evidence" value="ECO:0007669"/>
    <property type="project" value="UniProtKB-SubCell"/>
</dbReference>
<evidence type="ECO:0000256" key="5">
    <source>
        <dbReference type="SAM" id="MobiDB-lite"/>
    </source>
</evidence>
<feature type="region of interest" description="Disordered" evidence="5">
    <location>
        <begin position="775"/>
        <end position="803"/>
    </location>
</feature>
<feature type="region of interest" description="Disordered" evidence="5">
    <location>
        <begin position="1071"/>
        <end position="1256"/>
    </location>
</feature>
<evidence type="ECO:0000313" key="9">
    <source>
        <dbReference type="Proteomes" id="UP001383192"/>
    </source>
</evidence>